<evidence type="ECO:0000313" key="3">
    <source>
        <dbReference type="Proteomes" id="UP001159405"/>
    </source>
</evidence>
<protein>
    <recommendedName>
        <fullName evidence="4">SWIM-type domain-containing protein</fullName>
    </recommendedName>
</protein>
<evidence type="ECO:0008006" key="4">
    <source>
        <dbReference type="Google" id="ProtNLM"/>
    </source>
</evidence>
<evidence type="ECO:0000313" key="2">
    <source>
        <dbReference type="EMBL" id="CAH3142892.1"/>
    </source>
</evidence>
<gene>
    <name evidence="2" type="ORF">PLOB_00043337</name>
</gene>
<comment type="caution">
    <text evidence="2">The sequence shown here is derived from an EMBL/GenBank/DDBJ whole genome shotgun (WGS) entry which is preliminary data.</text>
</comment>
<name>A0ABN8PFN2_9CNID</name>
<dbReference type="EMBL" id="CALNXK010000070">
    <property type="protein sequence ID" value="CAH3142892.1"/>
    <property type="molecule type" value="Genomic_DNA"/>
</dbReference>
<proteinExistence type="predicted"/>
<accession>A0ABN8PFN2</accession>
<evidence type="ECO:0000256" key="1">
    <source>
        <dbReference type="SAM" id="MobiDB-lite"/>
    </source>
</evidence>
<sequence length="411" mass="47169">MTLKEYPKLCLIQYLFDAVEHKIDVPCHGNVKKGGNPYTRTKPSVIANLRSAVKDQKPKAAYHQVEEMVDNMLRPIRLNAGLGNPPEAYYNNMPESANKIIKMGVDFQKNEMSQFNDKMEKVIQQQRRDCESAVINRGPYALTDDYLHLQMSPDKWFSLNARQRERHLKKFWEEVPGRNVDVQDDSGNVNDDKEENTSLTSPPELSVRPEESGAAGVALLSLKEMYRQASILLLKKDSIVEIPFKPHTFMVESDKGRPHYVVLAESGKVTCEDCPRYKSTKICAHSLAVAEKCGKLQNYLTWFKRSSHTLTTTSYVTCDSAPTVGKNPRDLQRRVGKVVEGKLSTLCLDQVPVSKLHHPPQRRRPLLYYLPPQCHQPTKRLHPLHLQRHHPSQLRPSQLRNQWFRNRQSCP</sequence>
<feature type="region of interest" description="Disordered" evidence="1">
    <location>
        <begin position="179"/>
        <end position="210"/>
    </location>
</feature>
<dbReference type="Proteomes" id="UP001159405">
    <property type="component" value="Unassembled WGS sequence"/>
</dbReference>
<reference evidence="2 3" key="1">
    <citation type="submission" date="2022-05" db="EMBL/GenBank/DDBJ databases">
        <authorList>
            <consortium name="Genoscope - CEA"/>
            <person name="William W."/>
        </authorList>
    </citation>
    <scope>NUCLEOTIDE SEQUENCE [LARGE SCALE GENOMIC DNA]</scope>
</reference>
<keyword evidence="3" id="KW-1185">Reference proteome</keyword>
<organism evidence="2 3">
    <name type="scientific">Porites lobata</name>
    <dbReference type="NCBI Taxonomy" id="104759"/>
    <lineage>
        <taxon>Eukaryota</taxon>
        <taxon>Metazoa</taxon>
        <taxon>Cnidaria</taxon>
        <taxon>Anthozoa</taxon>
        <taxon>Hexacorallia</taxon>
        <taxon>Scleractinia</taxon>
        <taxon>Fungiina</taxon>
        <taxon>Poritidae</taxon>
        <taxon>Porites</taxon>
    </lineage>
</organism>